<dbReference type="SFLD" id="SFLDS00003">
    <property type="entry name" value="Haloacid_Dehalogenase"/>
    <property type="match status" value="1"/>
</dbReference>
<sequence length="222" mass="24027">MFKGALFDLDGVIADTAILHFKAWQQLMRTHFKIELPLELETKTKGVSRNDSLQTILNFCEIKVSSTQFIQLAAEKNTIYQSFLTELTSTNILPGITRLINDLRVNHIPLALASASQNGPLILDKLGLRHNFAAIEDPSQVKHGKPAPDIFIAAANSLGLDPIDCVGFEDSIAGITAINTSGATAIAIGNATELKAATIVVNNTDKLSFNTITTAFIEAHKE</sequence>
<keyword evidence="3" id="KW-1185">Reference proteome</keyword>
<dbReference type="InterPro" id="IPR023214">
    <property type="entry name" value="HAD_sf"/>
</dbReference>
<reference evidence="3" key="1">
    <citation type="journal article" date="2019" name="Int. J. Syst. Evol. Microbiol.">
        <title>The Global Catalogue of Microorganisms (GCM) 10K type strain sequencing project: providing services to taxonomists for standard genome sequencing and annotation.</title>
        <authorList>
            <consortium name="The Broad Institute Genomics Platform"/>
            <consortium name="The Broad Institute Genome Sequencing Center for Infectious Disease"/>
            <person name="Wu L."/>
            <person name="Ma J."/>
        </authorList>
    </citation>
    <scope>NUCLEOTIDE SEQUENCE [LARGE SCALE GENOMIC DNA]</scope>
    <source>
        <strain evidence="3">CCM 8904</strain>
    </source>
</reference>
<gene>
    <name evidence="2" type="primary">pgmB</name>
    <name evidence="2" type="ORF">ACFQGP_01635</name>
</gene>
<dbReference type="CDD" id="cd02598">
    <property type="entry name" value="HAD_BPGM"/>
    <property type="match status" value="1"/>
</dbReference>
<dbReference type="GO" id="GO:0008801">
    <property type="term" value="F:beta-phosphoglucomutase activity"/>
    <property type="evidence" value="ECO:0007669"/>
    <property type="project" value="UniProtKB-EC"/>
</dbReference>
<dbReference type="EC" id="5.4.2.6" evidence="2"/>
<dbReference type="Gene3D" id="3.40.50.1000">
    <property type="entry name" value="HAD superfamily/HAD-like"/>
    <property type="match status" value="1"/>
</dbReference>
<dbReference type="NCBIfam" id="TIGR01990">
    <property type="entry name" value="bPGM"/>
    <property type="match status" value="1"/>
</dbReference>
<protein>
    <submittedName>
        <fullName evidence="2">Beta-phosphoglucomutase</fullName>
        <ecNumber evidence="2">5.4.2.6</ecNumber>
    </submittedName>
</protein>
<dbReference type="Gene3D" id="1.10.150.240">
    <property type="entry name" value="Putative phosphatase, domain 2"/>
    <property type="match status" value="1"/>
</dbReference>
<accession>A0ABW1RC24</accession>
<comment type="caution">
    <text evidence="2">The sequence shown here is derived from an EMBL/GenBank/DDBJ whole genome shotgun (WGS) entry which is preliminary data.</text>
</comment>
<dbReference type="PANTHER" id="PTHR18901">
    <property type="entry name" value="2-DEOXYGLUCOSE-6-PHOSPHATE PHOSPHATASE 2"/>
    <property type="match status" value="1"/>
</dbReference>
<dbReference type="PANTHER" id="PTHR18901:SF38">
    <property type="entry name" value="PSEUDOURIDINE-5'-PHOSPHATASE"/>
    <property type="match status" value="1"/>
</dbReference>
<dbReference type="InterPro" id="IPR010976">
    <property type="entry name" value="B-phosphoglucomutase_hydrolase"/>
</dbReference>
<evidence type="ECO:0000313" key="2">
    <source>
        <dbReference type="EMBL" id="MFC6169288.1"/>
    </source>
</evidence>
<keyword evidence="2" id="KW-0413">Isomerase</keyword>
<dbReference type="Pfam" id="PF00702">
    <property type="entry name" value="Hydrolase"/>
    <property type="match status" value="1"/>
</dbReference>
<name>A0ABW1RC24_9LACO</name>
<dbReference type="InterPro" id="IPR023198">
    <property type="entry name" value="PGP-like_dom2"/>
</dbReference>
<proteinExistence type="inferred from homology"/>
<evidence type="ECO:0000256" key="1">
    <source>
        <dbReference type="ARBA" id="ARBA00006171"/>
    </source>
</evidence>
<dbReference type="NCBIfam" id="TIGR02009">
    <property type="entry name" value="PGMB-YQAB-SF"/>
    <property type="match status" value="1"/>
</dbReference>
<dbReference type="InterPro" id="IPR010972">
    <property type="entry name" value="Beta-PGM"/>
</dbReference>
<dbReference type="InterPro" id="IPR006439">
    <property type="entry name" value="HAD-SF_hydro_IA"/>
</dbReference>
<evidence type="ECO:0000313" key="3">
    <source>
        <dbReference type="Proteomes" id="UP001596289"/>
    </source>
</evidence>
<dbReference type="NCBIfam" id="TIGR01509">
    <property type="entry name" value="HAD-SF-IA-v3"/>
    <property type="match status" value="1"/>
</dbReference>
<organism evidence="2 3">
    <name type="scientific">Loigolactobacillus jiayinensis</name>
    <dbReference type="NCBI Taxonomy" id="2486016"/>
    <lineage>
        <taxon>Bacteria</taxon>
        <taxon>Bacillati</taxon>
        <taxon>Bacillota</taxon>
        <taxon>Bacilli</taxon>
        <taxon>Lactobacillales</taxon>
        <taxon>Lactobacillaceae</taxon>
        <taxon>Loigolactobacillus</taxon>
    </lineage>
</organism>
<dbReference type="InterPro" id="IPR036412">
    <property type="entry name" value="HAD-like_sf"/>
</dbReference>
<dbReference type="SUPFAM" id="SSF56784">
    <property type="entry name" value="HAD-like"/>
    <property type="match status" value="1"/>
</dbReference>
<dbReference type="Proteomes" id="UP001596289">
    <property type="component" value="Unassembled WGS sequence"/>
</dbReference>
<dbReference type="SFLD" id="SFLDG01129">
    <property type="entry name" value="C1.5:_HAD__Beta-PGM__Phosphata"/>
    <property type="match status" value="1"/>
</dbReference>
<comment type="similarity">
    <text evidence="1">Belongs to the HAD-like hydrolase superfamily. CbbY/CbbZ/Gph/YieH family.</text>
</comment>
<dbReference type="RefSeq" id="WP_125552292.1">
    <property type="nucleotide sequence ID" value="NZ_JBHSSL010000014.1"/>
</dbReference>
<dbReference type="EMBL" id="JBHSSL010000014">
    <property type="protein sequence ID" value="MFC6169288.1"/>
    <property type="molecule type" value="Genomic_DNA"/>
</dbReference>